<reference evidence="3 4" key="1">
    <citation type="submission" date="2018-08" db="EMBL/GenBank/DDBJ databases">
        <title>A genome reference for cultivated species of the human gut microbiota.</title>
        <authorList>
            <person name="Zou Y."/>
            <person name="Xue W."/>
            <person name="Luo G."/>
        </authorList>
    </citation>
    <scope>NUCLEOTIDE SEQUENCE [LARGE SCALE GENOMIC DNA]</scope>
    <source>
        <strain evidence="3 4">AF14-32</strain>
    </source>
</reference>
<dbReference type="GO" id="GO:0008374">
    <property type="term" value="F:O-acyltransferase activity"/>
    <property type="evidence" value="ECO:0007669"/>
    <property type="project" value="TreeGrafter"/>
</dbReference>
<dbReference type="EMBL" id="QRZF01000028">
    <property type="protein sequence ID" value="RGV47736.1"/>
    <property type="molecule type" value="Genomic_DNA"/>
</dbReference>
<dbReference type="InterPro" id="IPR051159">
    <property type="entry name" value="Hexapeptide_acetyltransf"/>
</dbReference>
<protein>
    <recommendedName>
        <fullName evidence="5">Acyltransferase</fullName>
    </recommendedName>
</protein>
<evidence type="ECO:0000256" key="1">
    <source>
        <dbReference type="ARBA" id="ARBA00007274"/>
    </source>
</evidence>
<dbReference type="Proteomes" id="UP000283850">
    <property type="component" value="Unassembled WGS sequence"/>
</dbReference>
<name>A0A412XRE2_9BACE</name>
<sequence>MTAMRTVLIGIKEDRKELNIKTSITQGRLFIDPIIIEDDAFIGTRTIITKGVTIGTRSIIVVGSVVVCDVPPDEIWGGNPANFIKKCKMKQ</sequence>
<dbReference type="AlphaFoldDB" id="A0A412XRE2"/>
<dbReference type="SUPFAM" id="SSF51161">
    <property type="entry name" value="Trimeric LpxA-like enzymes"/>
    <property type="match status" value="1"/>
</dbReference>
<evidence type="ECO:0000256" key="2">
    <source>
        <dbReference type="ARBA" id="ARBA00022679"/>
    </source>
</evidence>
<evidence type="ECO:0008006" key="5">
    <source>
        <dbReference type="Google" id="ProtNLM"/>
    </source>
</evidence>
<dbReference type="PANTHER" id="PTHR23416:SF23">
    <property type="entry name" value="ACETYLTRANSFERASE C18B11.09C-RELATED"/>
    <property type="match status" value="1"/>
</dbReference>
<evidence type="ECO:0000313" key="4">
    <source>
        <dbReference type="Proteomes" id="UP000283850"/>
    </source>
</evidence>
<accession>A0A412XRE2</accession>
<dbReference type="Gene3D" id="2.160.10.10">
    <property type="entry name" value="Hexapeptide repeat proteins"/>
    <property type="match status" value="1"/>
</dbReference>
<evidence type="ECO:0000313" key="3">
    <source>
        <dbReference type="EMBL" id="RGV47736.1"/>
    </source>
</evidence>
<dbReference type="GO" id="GO:0005829">
    <property type="term" value="C:cytosol"/>
    <property type="evidence" value="ECO:0007669"/>
    <property type="project" value="TreeGrafter"/>
</dbReference>
<comment type="similarity">
    <text evidence="1">Belongs to the transferase hexapeptide repeat family.</text>
</comment>
<organism evidence="3 4">
    <name type="scientific">Bacteroides intestinalis</name>
    <dbReference type="NCBI Taxonomy" id="329854"/>
    <lineage>
        <taxon>Bacteria</taxon>
        <taxon>Pseudomonadati</taxon>
        <taxon>Bacteroidota</taxon>
        <taxon>Bacteroidia</taxon>
        <taxon>Bacteroidales</taxon>
        <taxon>Bacteroidaceae</taxon>
        <taxon>Bacteroides</taxon>
    </lineage>
</organism>
<proteinExistence type="inferred from homology"/>
<dbReference type="InterPro" id="IPR011004">
    <property type="entry name" value="Trimer_LpxA-like_sf"/>
</dbReference>
<dbReference type="PANTHER" id="PTHR23416">
    <property type="entry name" value="SIALIC ACID SYNTHASE-RELATED"/>
    <property type="match status" value="1"/>
</dbReference>
<gene>
    <name evidence="3" type="ORF">DWW10_23705</name>
</gene>
<comment type="caution">
    <text evidence="3">The sequence shown here is derived from an EMBL/GenBank/DDBJ whole genome shotgun (WGS) entry which is preliminary data.</text>
</comment>
<keyword evidence="2" id="KW-0808">Transferase</keyword>